<feature type="transmembrane region" description="Helical" evidence="8">
    <location>
        <begin position="87"/>
        <end position="111"/>
    </location>
</feature>
<evidence type="ECO:0000256" key="5">
    <source>
        <dbReference type="ARBA" id="ARBA00022989"/>
    </source>
</evidence>
<name>A0A9D2F7R4_9ENTE</name>
<dbReference type="PANTHER" id="PTHR30460:SF0">
    <property type="entry name" value="MODERATE CONDUCTANCE MECHANOSENSITIVE CHANNEL YBIO"/>
    <property type="match status" value="1"/>
</dbReference>
<evidence type="ECO:0000256" key="6">
    <source>
        <dbReference type="ARBA" id="ARBA00023136"/>
    </source>
</evidence>
<sequence>MINQLTTNSGELPIVEPIVEPTVQQLNAIQRWWSNIDWEGLIALIIQKAIAIALLILLFIVLTKIANFSIKQMFKNYQRTKTTEVRLTTLKTLVLNVTYYTLAFFFIYALLSILGVPVGSLLAGAGIAGLAIGLGAQGFTNDLLTGFFIIFEQQIDVGDYITLANLNIEGTVTQVGLRLLQIRSIDGTVHFIPNRNITTVSNHSREAMRVIVDVRIIPSEGIEGIREAITRANKKIAETYAEDLQTQPIIFGVVDLGNSNYAIRTTMYVENGKQASVQQELLTLSIFELTAAGYTIPNTPIVIK</sequence>
<dbReference type="Gene3D" id="1.10.287.1260">
    <property type="match status" value="1"/>
</dbReference>
<reference evidence="11" key="2">
    <citation type="submission" date="2021-04" db="EMBL/GenBank/DDBJ databases">
        <authorList>
            <person name="Gilroy R."/>
        </authorList>
    </citation>
    <scope>NUCLEOTIDE SEQUENCE</scope>
    <source>
        <strain evidence="11">CHK172-16539</strain>
    </source>
</reference>
<dbReference type="Pfam" id="PF00924">
    <property type="entry name" value="MS_channel_2nd"/>
    <property type="match status" value="1"/>
</dbReference>
<comment type="function">
    <text evidence="7">May play a role in resistance to osmotic downshock.</text>
</comment>
<gene>
    <name evidence="11" type="ORF">IAA20_06565</name>
</gene>
<dbReference type="GO" id="GO:0008381">
    <property type="term" value="F:mechanosensitive monoatomic ion channel activity"/>
    <property type="evidence" value="ECO:0007669"/>
    <property type="project" value="InterPro"/>
</dbReference>
<evidence type="ECO:0000256" key="8">
    <source>
        <dbReference type="SAM" id="Phobius"/>
    </source>
</evidence>
<dbReference type="SUPFAM" id="SSF50182">
    <property type="entry name" value="Sm-like ribonucleoproteins"/>
    <property type="match status" value="1"/>
</dbReference>
<proteinExistence type="inferred from homology"/>
<dbReference type="Pfam" id="PF21088">
    <property type="entry name" value="MS_channel_1st"/>
    <property type="match status" value="1"/>
</dbReference>
<comment type="subcellular location">
    <subcellularLocation>
        <location evidence="1">Cell membrane</location>
        <topology evidence="1">Multi-pass membrane protein</topology>
    </subcellularLocation>
</comment>
<dbReference type="FunFam" id="2.30.30.60:FF:000001">
    <property type="entry name" value="MscS Mechanosensitive ion channel"/>
    <property type="match status" value="1"/>
</dbReference>
<evidence type="ECO:0000256" key="3">
    <source>
        <dbReference type="ARBA" id="ARBA00022475"/>
    </source>
</evidence>
<keyword evidence="6 8" id="KW-0472">Membrane</keyword>
<feature type="domain" description="Mechanosensitive ion channel MscS" evidence="9">
    <location>
        <begin position="140"/>
        <end position="205"/>
    </location>
</feature>
<accession>A0A9D2F7R4</accession>
<evidence type="ECO:0000259" key="9">
    <source>
        <dbReference type="Pfam" id="PF00924"/>
    </source>
</evidence>
<dbReference type="AlphaFoldDB" id="A0A9D2F7R4"/>
<dbReference type="PANTHER" id="PTHR30460">
    <property type="entry name" value="MODERATE CONDUCTANCE MECHANOSENSITIVE CHANNEL YBIO"/>
    <property type="match status" value="1"/>
</dbReference>
<dbReference type="EMBL" id="DXBN01000145">
    <property type="protein sequence ID" value="HIZ53586.1"/>
    <property type="molecule type" value="Genomic_DNA"/>
</dbReference>
<evidence type="ECO:0000313" key="11">
    <source>
        <dbReference type="EMBL" id="HIZ53586.1"/>
    </source>
</evidence>
<evidence type="ECO:0000313" key="12">
    <source>
        <dbReference type="Proteomes" id="UP000824063"/>
    </source>
</evidence>
<protein>
    <submittedName>
        <fullName evidence="11">Mechanosensitive ion channel family protein</fullName>
    </submittedName>
</protein>
<dbReference type="SUPFAM" id="SSF82689">
    <property type="entry name" value="Mechanosensitive channel protein MscS (YggB), C-terminal domain"/>
    <property type="match status" value="1"/>
</dbReference>
<dbReference type="Proteomes" id="UP000824063">
    <property type="component" value="Unassembled WGS sequence"/>
</dbReference>
<organism evidence="11 12">
    <name type="scientific">Candidatus Enterococcus avicola</name>
    <dbReference type="NCBI Taxonomy" id="2838561"/>
    <lineage>
        <taxon>Bacteria</taxon>
        <taxon>Bacillati</taxon>
        <taxon>Bacillota</taxon>
        <taxon>Bacilli</taxon>
        <taxon>Lactobacillales</taxon>
        <taxon>Enterococcaceae</taxon>
        <taxon>Enterococcus</taxon>
    </lineage>
</organism>
<keyword evidence="4 8" id="KW-0812">Transmembrane</keyword>
<evidence type="ECO:0000256" key="7">
    <source>
        <dbReference type="ARBA" id="ARBA00059688"/>
    </source>
</evidence>
<dbReference type="InterPro" id="IPR049142">
    <property type="entry name" value="MS_channel_1st"/>
</dbReference>
<reference evidence="11" key="1">
    <citation type="journal article" date="2021" name="PeerJ">
        <title>Extensive microbial diversity within the chicken gut microbiome revealed by metagenomics and culture.</title>
        <authorList>
            <person name="Gilroy R."/>
            <person name="Ravi A."/>
            <person name="Getino M."/>
            <person name="Pursley I."/>
            <person name="Horton D.L."/>
            <person name="Alikhan N.F."/>
            <person name="Baker D."/>
            <person name="Gharbi K."/>
            <person name="Hall N."/>
            <person name="Watson M."/>
            <person name="Adriaenssens E.M."/>
            <person name="Foster-Nyarko E."/>
            <person name="Jarju S."/>
            <person name="Secka A."/>
            <person name="Antonio M."/>
            <person name="Oren A."/>
            <person name="Chaudhuri R.R."/>
            <person name="La Ragione R."/>
            <person name="Hildebrand F."/>
            <person name="Pallen M.J."/>
        </authorList>
    </citation>
    <scope>NUCLEOTIDE SEQUENCE</scope>
    <source>
        <strain evidence="11">CHK172-16539</strain>
    </source>
</reference>
<evidence type="ECO:0000256" key="1">
    <source>
        <dbReference type="ARBA" id="ARBA00004651"/>
    </source>
</evidence>
<evidence type="ECO:0000259" key="10">
    <source>
        <dbReference type="Pfam" id="PF21088"/>
    </source>
</evidence>
<comment type="similarity">
    <text evidence="2">Belongs to the MscS (TC 1.A.23) family.</text>
</comment>
<dbReference type="GO" id="GO:0005886">
    <property type="term" value="C:plasma membrane"/>
    <property type="evidence" value="ECO:0007669"/>
    <property type="project" value="UniProtKB-SubCell"/>
</dbReference>
<dbReference type="InterPro" id="IPR011066">
    <property type="entry name" value="MscS_channel_C_sf"/>
</dbReference>
<dbReference type="InterPro" id="IPR011014">
    <property type="entry name" value="MscS_channel_TM-2"/>
</dbReference>
<dbReference type="InterPro" id="IPR006685">
    <property type="entry name" value="MscS_channel_2nd"/>
</dbReference>
<dbReference type="InterPro" id="IPR010920">
    <property type="entry name" value="LSM_dom_sf"/>
</dbReference>
<dbReference type="InterPro" id="IPR023408">
    <property type="entry name" value="MscS_beta-dom_sf"/>
</dbReference>
<dbReference type="SUPFAM" id="SSF82861">
    <property type="entry name" value="Mechanosensitive channel protein MscS (YggB), transmembrane region"/>
    <property type="match status" value="1"/>
</dbReference>
<dbReference type="InterPro" id="IPR045276">
    <property type="entry name" value="YbiO_bact"/>
</dbReference>
<dbReference type="Gene3D" id="2.30.30.60">
    <property type="match status" value="1"/>
</dbReference>
<keyword evidence="3" id="KW-1003">Cell membrane</keyword>
<evidence type="ECO:0000256" key="4">
    <source>
        <dbReference type="ARBA" id="ARBA00022692"/>
    </source>
</evidence>
<evidence type="ECO:0000256" key="2">
    <source>
        <dbReference type="ARBA" id="ARBA00008017"/>
    </source>
</evidence>
<dbReference type="Gene3D" id="3.30.70.100">
    <property type="match status" value="1"/>
</dbReference>
<keyword evidence="5 8" id="KW-1133">Transmembrane helix</keyword>
<comment type="caution">
    <text evidence="11">The sequence shown here is derived from an EMBL/GenBank/DDBJ whole genome shotgun (WGS) entry which is preliminary data.</text>
</comment>
<feature type="domain" description="Mechanosensitive ion channel transmembrane helices 2/3" evidence="10">
    <location>
        <begin position="96"/>
        <end position="137"/>
    </location>
</feature>
<feature type="transmembrane region" description="Helical" evidence="8">
    <location>
        <begin position="41"/>
        <end position="66"/>
    </location>
</feature>